<dbReference type="InterPro" id="IPR037171">
    <property type="entry name" value="NagB/RpiA_transferase-like"/>
</dbReference>
<dbReference type="PANTHER" id="PTHR13707">
    <property type="entry name" value="KETOACID-COENZYME A TRANSFERASE"/>
    <property type="match status" value="1"/>
</dbReference>
<dbReference type="InterPro" id="IPR004165">
    <property type="entry name" value="CoA_trans_fam_I"/>
</dbReference>
<dbReference type="SUPFAM" id="SSF100950">
    <property type="entry name" value="NagB/RpiA/CoA transferase-like"/>
    <property type="match status" value="1"/>
</dbReference>
<dbReference type="GO" id="GO:0008410">
    <property type="term" value="F:CoA-transferase activity"/>
    <property type="evidence" value="ECO:0007669"/>
    <property type="project" value="InterPro"/>
</dbReference>
<sequence length="222" mass="23697">MIDKRVASLADAVEGIEDGATVLVGGFGASGVPVELVHALLDRGTTDLTVVTNNAGSGETDVAALLRERRVRKIVCSYPRSAGSIWFEERWRAGEVELELVPQGTLSERMRAAAAGLGGFFTPTGADTRLAEGKEVRVIDGRRHVFEEPLPGDVALVKAARADRWGNLVYRTAARNFGPTMAAAAALTVVQVDEFVELGELDPETIVTPGIFVDRVVRVEAA</sequence>
<dbReference type="InterPro" id="IPR004163">
    <property type="entry name" value="CoA_transf_BS"/>
</dbReference>
<evidence type="ECO:0000256" key="1">
    <source>
        <dbReference type="ARBA" id="ARBA00005612"/>
    </source>
</evidence>
<reference evidence="3 4" key="1">
    <citation type="submission" date="2017-05" db="EMBL/GenBank/DDBJ databases">
        <authorList>
            <person name="Varghese N."/>
            <person name="Submissions S."/>
        </authorList>
    </citation>
    <scope>NUCLEOTIDE SEQUENCE [LARGE SCALE GENOMIC DNA]</scope>
    <source>
        <strain evidence="3 4">DSM 46834</strain>
    </source>
</reference>
<dbReference type="PANTHER" id="PTHR13707:SF60">
    <property type="entry name" value="ACETATE COA-TRANSFERASE SUBUNIT ALPHA"/>
    <property type="match status" value="1"/>
</dbReference>
<evidence type="ECO:0000256" key="2">
    <source>
        <dbReference type="ARBA" id="ARBA00022679"/>
    </source>
</evidence>
<dbReference type="Proteomes" id="UP000317484">
    <property type="component" value="Unassembled WGS sequence"/>
</dbReference>
<accession>A0A521BSN1</accession>
<dbReference type="InterPro" id="IPR012792">
    <property type="entry name" value="3-oxoacid_CoA-transf_A"/>
</dbReference>
<dbReference type="AlphaFoldDB" id="A0A521BSN1"/>
<gene>
    <name evidence="3" type="ORF">SAMN06273567_1011001</name>
</gene>
<evidence type="ECO:0000313" key="4">
    <source>
        <dbReference type="Proteomes" id="UP000317484"/>
    </source>
</evidence>
<name>A0A521BSN1_9ACTN</name>
<proteinExistence type="inferred from homology"/>
<dbReference type="RefSeq" id="WP_142457151.1">
    <property type="nucleotide sequence ID" value="NZ_FXTJ01000001.1"/>
</dbReference>
<dbReference type="NCBIfam" id="TIGR02429">
    <property type="entry name" value="pcaI_scoA_fam"/>
    <property type="match status" value="1"/>
</dbReference>
<comment type="similarity">
    <text evidence="1">Belongs to the 3-oxoacid CoA-transferase subunit A family.</text>
</comment>
<dbReference type="EMBL" id="FXTJ01000001">
    <property type="protein sequence ID" value="SMO50065.1"/>
    <property type="molecule type" value="Genomic_DNA"/>
</dbReference>
<keyword evidence="2 3" id="KW-0808">Transferase</keyword>
<protein>
    <submittedName>
        <fullName evidence="3">3-oxoadipate CoA-transferase alpha subunit</fullName>
    </submittedName>
</protein>
<evidence type="ECO:0000313" key="3">
    <source>
        <dbReference type="EMBL" id="SMO50065.1"/>
    </source>
</evidence>
<organism evidence="3 4">
    <name type="scientific">Geodermatophilus aquaeductus</name>
    <dbReference type="NCBI Taxonomy" id="1564161"/>
    <lineage>
        <taxon>Bacteria</taxon>
        <taxon>Bacillati</taxon>
        <taxon>Actinomycetota</taxon>
        <taxon>Actinomycetes</taxon>
        <taxon>Geodermatophilales</taxon>
        <taxon>Geodermatophilaceae</taxon>
        <taxon>Geodermatophilus</taxon>
    </lineage>
</organism>
<dbReference type="SMART" id="SM00882">
    <property type="entry name" value="CoA_trans"/>
    <property type="match status" value="1"/>
</dbReference>
<keyword evidence="4" id="KW-1185">Reference proteome</keyword>
<dbReference type="PROSITE" id="PS01273">
    <property type="entry name" value="COA_TRANSF_1"/>
    <property type="match status" value="1"/>
</dbReference>
<dbReference type="Pfam" id="PF01144">
    <property type="entry name" value="CoA_trans"/>
    <property type="match status" value="1"/>
</dbReference>
<dbReference type="Gene3D" id="3.40.1080.10">
    <property type="entry name" value="Glutaconate Coenzyme A-transferase"/>
    <property type="match status" value="1"/>
</dbReference>